<dbReference type="PATRIC" id="fig|398512.5.peg.319"/>
<feature type="transmembrane region" description="Helical" evidence="1">
    <location>
        <begin position="69"/>
        <end position="92"/>
    </location>
</feature>
<evidence type="ECO:0008006" key="4">
    <source>
        <dbReference type="Google" id="ProtNLM"/>
    </source>
</evidence>
<dbReference type="RefSeq" id="WP_036946184.1">
    <property type="nucleotide sequence ID" value="NZ_KN050763.1"/>
</dbReference>
<feature type="transmembrane region" description="Helical" evidence="1">
    <location>
        <begin position="236"/>
        <end position="263"/>
    </location>
</feature>
<dbReference type="Proteomes" id="UP000036923">
    <property type="component" value="Unassembled WGS sequence"/>
</dbReference>
<gene>
    <name evidence="2" type="ORF">Bccel_0301</name>
</gene>
<dbReference type="eggNOG" id="ENOG5032WB6">
    <property type="taxonomic scope" value="Bacteria"/>
</dbReference>
<comment type="caution">
    <text evidence="2">The sequence shown here is derived from an EMBL/GenBank/DDBJ whole genome shotgun (WGS) entry which is preliminary data.</text>
</comment>
<accession>A0A0L6JH47</accession>
<keyword evidence="1" id="KW-0472">Membrane</keyword>
<keyword evidence="3" id="KW-1185">Reference proteome</keyword>
<feature type="transmembrane region" description="Helical" evidence="1">
    <location>
        <begin position="180"/>
        <end position="205"/>
    </location>
</feature>
<evidence type="ECO:0000313" key="3">
    <source>
        <dbReference type="Proteomes" id="UP000036923"/>
    </source>
</evidence>
<dbReference type="AlphaFoldDB" id="A0A0L6JH47"/>
<evidence type="ECO:0000256" key="1">
    <source>
        <dbReference type="SAM" id="Phobius"/>
    </source>
</evidence>
<name>A0A0L6JH47_9FIRM</name>
<sequence length="326" mass="36403">MRDIETRLKKMSAVDIVDYSIEVYKRNIKKLTILTLIMYVPFALLYVFLSGSISKDLNRLTNESGASFSLAMAFLLVSIVLFIVYICYFLTVNGVLQAAISKVVYNDVVYGRSLGLKEVIKESFKKIFRILGYRALFYLIMAGVIIGTLIAVIIFLWAVLFLFGIGMTLFSGGGRFIEGFTIFFGAIIMIAIVLGAIMSLGFFYIKFGFGVQAISIENKGATDGISRSSELSRKMFWNSFIALFTGGLIYFFIPSISIGITVILSFADNELYRQVQLAATAFVQLGYALLYPFLATLTTNIFINWKICNEGLDLEVKVDKLLEGND</sequence>
<dbReference type="STRING" id="398512.Bccel_0301"/>
<keyword evidence="1" id="KW-1133">Transmembrane helix</keyword>
<organism evidence="2 3">
    <name type="scientific">Pseudobacteroides cellulosolvens ATCC 35603 = DSM 2933</name>
    <dbReference type="NCBI Taxonomy" id="398512"/>
    <lineage>
        <taxon>Bacteria</taxon>
        <taxon>Bacillati</taxon>
        <taxon>Bacillota</taxon>
        <taxon>Clostridia</taxon>
        <taxon>Eubacteriales</taxon>
        <taxon>Oscillospiraceae</taxon>
        <taxon>Pseudobacteroides</taxon>
    </lineage>
</organism>
<evidence type="ECO:0000313" key="2">
    <source>
        <dbReference type="EMBL" id="KNY25044.1"/>
    </source>
</evidence>
<protein>
    <recommendedName>
        <fullName evidence="4">Glycerophosphoryl diester phosphodiesterase membrane domain-containing protein</fullName>
    </recommendedName>
</protein>
<feature type="transmembrane region" description="Helical" evidence="1">
    <location>
        <begin position="275"/>
        <end position="297"/>
    </location>
</feature>
<dbReference type="EMBL" id="LGTC01000001">
    <property type="protein sequence ID" value="KNY25044.1"/>
    <property type="molecule type" value="Genomic_DNA"/>
</dbReference>
<keyword evidence="1" id="KW-0812">Transmembrane</keyword>
<proteinExistence type="predicted"/>
<feature type="transmembrane region" description="Helical" evidence="1">
    <location>
        <begin position="31"/>
        <end position="49"/>
    </location>
</feature>
<reference evidence="3" key="1">
    <citation type="submission" date="2015-07" db="EMBL/GenBank/DDBJ databases">
        <title>Near-Complete Genome Sequence of the Cellulolytic Bacterium Bacteroides (Pseudobacteroides) cellulosolvens ATCC 35603.</title>
        <authorList>
            <person name="Dassa B."/>
            <person name="Utturkar S.M."/>
            <person name="Klingeman D.M."/>
            <person name="Hurt R.A."/>
            <person name="Keller M."/>
            <person name="Xu J."/>
            <person name="Reddy Y.H.K."/>
            <person name="Borovok I."/>
            <person name="Grinberg I.R."/>
            <person name="Lamed R."/>
            <person name="Zhivin O."/>
            <person name="Bayer E.A."/>
            <person name="Brown S.D."/>
        </authorList>
    </citation>
    <scope>NUCLEOTIDE SEQUENCE [LARGE SCALE GENOMIC DNA]</scope>
    <source>
        <strain evidence="3">DSM 2933</strain>
    </source>
</reference>
<feature type="transmembrane region" description="Helical" evidence="1">
    <location>
        <begin position="135"/>
        <end position="160"/>
    </location>
</feature>